<organism evidence="2 4">
    <name type="scientific">Phytophthora cactorum</name>
    <dbReference type="NCBI Taxonomy" id="29920"/>
    <lineage>
        <taxon>Eukaryota</taxon>
        <taxon>Sar</taxon>
        <taxon>Stramenopiles</taxon>
        <taxon>Oomycota</taxon>
        <taxon>Peronosporomycetes</taxon>
        <taxon>Peronosporales</taxon>
        <taxon>Peronosporaceae</taxon>
        <taxon>Phytophthora</taxon>
    </lineage>
</organism>
<dbReference type="Proteomes" id="UP000697107">
    <property type="component" value="Unassembled WGS sequence"/>
</dbReference>
<evidence type="ECO:0000313" key="3">
    <source>
        <dbReference type="EMBL" id="KAG2970457.1"/>
    </source>
</evidence>
<evidence type="ECO:0000313" key="2">
    <source>
        <dbReference type="EMBL" id="KAG2904193.1"/>
    </source>
</evidence>
<dbReference type="EMBL" id="RCMG01000579">
    <property type="protein sequence ID" value="KAG2851861.1"/>
    <property type="molecule type" value="Genomic_DNA"/>
</dbReference>
<protein>
    <submittedName>
        <fullName evidence="2">Uncharacterized protein</fullName>
    </submittedName>
</protein>
<dbReference type="Proteomes" id="UP000774804">
    <property type="component" value="Unassembled WGS sequence"/>
</dbReference>
<dbReference type="Proteomes" id="UP000735874">
    <property type="component" value="Unassembled WGS sequence"/>
</dbReference>
<evidence type="ECO:0000313" key="1">
    <source>
        <dbReference type="EMBL" id="KAG2851861.1"/>
    </source>
</evidence>
<gene>
    <name evidence="1" type="ORF">PC113_g15530</name>
    <name evidence="2" type="ORF">PC115_g15064</name>
    <name evidence="3" type="ORF">PC118_g16852</name>
</gene>
<dbReference type="AlphaFoldDB" id="A0A8T1BPN6"/>
<accession>A0A8T1BPN6</accession>
<comment type="caution">
    <text evidence="2">The sequence shown here is derived from an EMBL/GenBank/DDBJ whole genome shotgun (WGS) entry which is preliminary data.</text>
</comment>
<dbReference type="EMBL" id="RCML01000723">
    <property type="protein sequence ID" value="KAG2970457.1"/>
    <property type="molecule type" value="Genomic_DNA"/>
</dbReference>
<sequence length="42" mass="4509">MSDTGLKSIAAKNKETDTKSGLAAVIRNLNEVFGPVEYRKGV</sequence>
<evidence type="ECO:0000313" key="4">
    <source>
        <dbReference type="Proteomes" id="UP000774804"/>
    </source>
</evidence>
<name>A0A8T1BPN6_9STRA</name>
<dbReference type="EMBL" id="RCMI01000600">
    <property type="protein sequence ID" value="KAG2904193.1"/>
    <property type="molecule type" value="Genomic_DNA"/>
</dbReference>
<proteinExistence type="predicted"/>
<reference evidence="2" key="1">
    <citation type="submission" date="2018-10" db="EMBL/GenBank/DDBJ databases">
        <title>Effector identification in a new, highly contiguous assembly of the strawberry crown rot pathogen Phytophthora cactorum.</title>
        <authorList>
            <person name="Armitage A.D."/>
            <person name="Nellist C.F."/>
            <person name="Bates H."/>
            <person name="Vickerstaff R.J."/>
            <person name="Harrison R.J."/>
        </authorList>
    </citation>
    <scope>NUCLEOTIDE SEQUENCE</scope>
    <source>
        <strain evidence="1">15-7</strain>
        <strain evidence="2">4032</strain>
        <strain evidence="3">P415</strain>
    </source>
</reference>